<evidence type="ECO:0000259" key="1">
    <source>
        <dbReference type="PROSITE" id="PS50883"/>
    </source>
</evidence>
<feature type="domain" description="EAL" evidence="1">
    <location>
        <begin position="8"/>
        <end position="249"/>
    </location>
</feature>
<dbReference type="AlphaFoldDB" id="A0A9X1WB39"/>
<dbReference type="CDD" id="cd01948">
    <property type="entry name" value="EAL"/>
    <property type="match status" value="1"/>
</dbReference>
<dbReference type="Pfam" id="PF00563">
    <property type="entry name" value="EAL"/>
    <property type="match status" value="1"/>
</dbReference>
<accession>A0A9X1WB39</accession>
<dbReference type="EMBL" id="JAJNNZ010000005">
    <property type="protein sequence ID" value="MCJ2376939.1"/>
    <property type="molecule type" value="Genomic_DNA"/>
</dbReference>
<protein>
    <submittedName>
        <fullName evidence="2">EAL domain-containing protein</fullName>
    </submittedName>
</protein>
<dbReference type="InterPro" id="IPR035919">
    <property type="entry name" value="EAL_sf"/>
</dbReference>
<dbReference type="PROSITE" id="PS50883">
    <property type="entry name" value="EAL"/>
    <property type="match status" value="1"/>
</dbReference>
<dbReference type="GO" id="GO:0071111">
    <property type="term" value="F:cyclic-guanylate-specific phosphodiesterase activity"/>
    <property type="evidence" value="ECO:0007669"/>
    <property type="project" value="InterPro"/>
</dbReference>
<dbReference type="SUPFAM" id="SSF141868">
    <property type="entry name" value="EAL domain-like"/>
    <property type="match status" value="1"/>
</dbReference>
<keyword evidence="3" id="KW-1185">Reference proteome</keyword>
<evidence type="ECO:0000313" key="3">
    <source>
        <dbReference type="Proteomes" id="UP001139488"/>
    </source>
</evidence>
<dbReference type="PANTHER" id="PTHR33121:SF78">
    <property type="entry name" value="CYCLIC DI-GMP PHOSPHODIESTERASE PDEH"/>
    <property type="match status" value="1"/>
</dbReference>
<gene>
    <name evidence="2" type="ORF">LNL84_08835</name>
</gene>
<dbReference type="RefSeq" id="WP_244356858.1">
    <property type="nucleotide sequence ID" value="NZ_JAJNNZ010000005.1"/>
</dbReference>
<dbReference type="Gene3D" id="3.20.20.450">
    <property type="entry name" value="EAL domain"/>
    <property type="match status" value="1"/>
</dbReference>
<dbReference type="Proteomes" id="UP001139488">
    <property type="component" value="Unassembled WGS sequence"/>
</dbReference>
<dbReference type="SMART" id="SM00052">
    <property type="entry name" value="EAL"/>
    <property type="match status" value="1"/>
</dbReference>
<name>A0A9X1WB39_9VIBR</name>
<proteinExistence type="predicted"/>
<dbReference type="InterPro" id="IPR001633">
    <property type="entry name" value="EAL_dom"/>
</dbReference>
<organism evidence="2 3">
    <name type="scientific">Vibrio gelatinilyticus</name>
    <dbReference type="NCBI Taxonomy" id="2893468"/>
    <lineage>
        <taxon>Bacteria</taxon>
        <taxon>Pseudomonadati</taxon>
        <taxon>Pseudomonadota</taxon>
        <taxon>Gammaproteobacteria</taxon>
        <taxon>Vibrionales</taxon>
        <taxon>Vibrionaceae</taxon>
        <taxon>Vibrio</taxon>
    </lineage>
</organism>
<dbReference type="PANTHER" id="PTHR33121">
    <property type="entry name" value="CYCLIC DI-GMP PHOSPHODIESTERASE PDEF"/>
    <property type="match status" value="1"/>
</dbReference>
<sequence>MPISIQQHKSDGSFLAHSTTNNALCAEFEFKVQPIVHPKSGAVFAYEVLSHVSDSSGEHLYSEDFFEEIDNQFLQQLFLTQIEYLRPHIIEHGALLSFNIPLVCLNDDEFVNTLVQLIDFPIAIEVTCAQLTLNCSGLAQNVKKLRSHGIQMWLDDYNHKDKSKTHALQYFRWDAIKLDKTYLLYHDNDEIICMLTELLGLYASLIIVEGIETAYQHILHLCPNLLMQGYFYYYPMDVKLAIPLFKEHHSDYNESLQSLAKRPKPTSSAIDFTIE</sequence>
<dbReference type="InterPro" id="IPR050706">
    <property type="entry name" value="Cyclic-di-GMP_PDE-like"/>
</dbReference>
<reference evidence="2" key="1">
    <citation type="submission" date="2021-11" db="EMBL/GenBank/DDBJ databases">
        <title>Vibrio ZSDE26 sp. nov. and Vibrio ZSDZ34 sp. nov., isolated from coastal seawater in Qingdao.</title>
        <authorList>
            <person name="Zhang P."/>
        </authorList>
    </citation>
    <scope>NUCLEOTIDE SEQUENCE</scope>
    <source>
        <strain evidence="2">ZSDZ34</strain>
    </source>
</reference>
<evidence type="ECO:0000313" key="2">
    <source>
        <dbReference type="EMBL" id="MCJ2376939.1"/>
    </source>
</evidence>
<comment type="caution">
    <text evidence="2">The sequence shown here is derived from an EMBL/GenBank/DDBJ whole genome shotgun (WGS) entry which is preliminary data.</text>
</comment>